<accession>A0ABY6KJ28</accession>
<feature type="transmembrane region" description="Helical" evidence="10">
    <location>
        <begin position="1146"/>
        <end position="1163"/>
    </location>
</feature>
<keyword evidence="3 8" id="KW-0813">Transport</keyword>
<keyword evidence="4 8" id="KW-0812">Transmembrane</keyword>
<feature type="region of interest" description="Disordered" evidence="9">
    <location>
        <begin position="310"/>
        <end position="330"/>
    </location>
</feature>
<feature type="transmembrane region" description="Helical" evidence="10">
    <location>
        <begin position="936"/>
        <end position="957"/>
    </location>
</feature>
<feature type="transmembrane region" description="Helical" evidence="10">
    <location>
        <begin position="1183"/>
        <end position="1205"/>
    </location>
</feature>
<evidence type="ECO:0000259" key="12">
    <source>
        <dbReference type="Pfam" id="PF13843"/>
    </source>
</evidence>
<feature type="transmembrane region" description="Helical" evidence="10">
    <location>
        <begin position="1030"/>
        <end position="1051"/>
    </location>
</feature>
<evidence type="ECO:0000256" key="5">
    <source>
        <dbReference type="ARBA" id="ARBA00022847"/>
    </source>
</evidence>
<evidence type="ECO:0000256" key="8">
    <source>
        <dbReference type="RuleBase" id="RU003732"/>
    </source>
</evidence>
<dbReference type="Proteomes" id="UP001235939">
    <property type="component" value="Chromosome 06"/>
</dbReference>
<dbReference type="SUPFAM" id="SSF161070">
    <property type="entry name" value="SNF-like"/>
    <property type="match status" value="2"/>
</dbReference>
<dbReference type="InterPro" id="IPR037272">
    <property type="entry name" value="SNS_sf"/>
</dbReference>
<organism evidence="13 14">
    <name type="scientific">Cordylochernes scorpioides</name>
    <dbReference type="NCBI Taxonomy" id="51811"/>
    <lineage>
        <taxon>Eukaryota</taxon>
        <taxon>Metazoa</taxon>
        <taxon>Ecdysozoa</taxon>
        <taxon>Arthropoda</taxon>
        <taxon>Chelicerata</taxon>
        <taxon>Arachnida</taxon>
        <taxon>Pseudoscorpiones</taxon>
        <taxon>Cheliferoidea</taxon>
        <taxon>Chernetidae</taxon>
        <taxon>Cordylochernes</taxon>
    </lineage>
</organism>
<feature type="transmembrane region" description="Helical" evidence="10">
    <location>
        <begin position="969"/>
        <end position="994"/>
    </location>
</feature>
<evidence type="ECO:0000256" key="1">
    <source>
        <dbReference type="ARBA" id="ARBA00004141"/>
    </source>
</evidence>
<feature type="transmembrane region" description="Helical" evidence="10">
    <location>
        <begin position="888"/>
        <end position="916"/>
    </location>
</feature>
<feature type="transmembrane region" description="Helical" evidence="10">
    <location>
        <begin position="154"/>
        <end position="173"/>
    </location>
</feature>
<evidence type="ECO:0000313" key="13">
    <source>
        <dbReference type="EMBL" id="UYV68719.1"/>
    </source>
</evidence>
<feature type="transmembrane region" description="Helical" evidence="10">
    <location>
        <begin position="861"/>
        <end position="881"/>
    </location>
</feature>
<dbReference type="InterPro" id="IPR032718">
    <property type="entry name" value="PGBD4_Znf_C"/>
</dbReference>
<feature type="transmembrane region" description="Helical" evidence="10">
    <location>
        <begin position="179"/>
        <end position="199"/>
    </location>
</feature>
<evidence type="ECO:0000256" key="6">
    <source>
        <dbReference type="ARBA" id="ARBA00022989"/>
    </source>
</evidence>
<feature type="domain" description="PiggyBac transposable element-derived protein" evidence="12">
    <location>
        <begin position="359"/>
        <end position="727"/>
    </location>
</feature>
<keyword evidence="5 8" id="KW-0769">Symport</keyword>
<dbReference type="Pfam" id="PF00209">
    <property type="entry name" value="SNF"/>
    <property type="match status" value="2"/>
</dbReference>
<protein>
    <recommendedName>
        <fullName evidence="8">Transporter</fullName>
    </recommendedName>
</protein>
<dbReference type="Pfam" id="PF13842">
    <property type="entry name" value="zf-Tnp_2"/>
    <property type="match status" value="1"/>
</dbReference>
<dbReference type="PANTHER" id="PTHR11616:SF236">
    <property type="entry name" value="TRANSPORTER"/>
    <property type="match status" value="1"/>
</dbReference>
<evidence type="ECO:0000256" key="3">
    <source>
        <dbReference type="ARBA" id="ARBA00022448"/>
    </source>
</evidence>
<keyword evidence="14" id="KW-1185">Reference proteome</keyword>
<comment type="similarity">
    <text evidence="2 8">Belongs to the sodium:neurotransmitter symporter (SNF) (TC 2.A.22) family.</text>
</comment>
<dbReference type="PROSITE" id="PS50267">
    <property type="entry name" value="NA_NEUROTRAN_SYMP_3"/>
    <property type="match status" value="1"/>
</dbReference>
<feature type="transmembrane region" description="Helical" evidence="10">
    <location>
        <begin position="1072"/>
        <end position="1096"/>
    </location>
</feature>
<dbReference type="PROSITE" id="PS00610">
    <property type="entry name" value="NA_NEUROTRAN_SYMP_1"/>
    <property type="match status" value="1"/>
</dbReference>
<dbReference type="Pfam" id="PF13843">
    <property type="entry name" value="DDE_Tnp_1_7"/>
    <property type="match status" value="1"/>
</dbReference>
<proteinExistence type="inferred from homology"/>
<evidence type="ECO:0000256" key="7">
    <source>
        <dbReference type="ARBA" id="ARBA00023136"/>
    </source>
</evidence>
<evidence type="ECO:0000256" key="4">
    <source>
        <dbReference type="ARBA" id="ARBA00022692"/>
    </source>
</evidence>
<evidence type="ECO:0000256" key="9">
    <source>
        <dbReference type="SAM" id="MobiDB-lite"/>
    </source>
</evidence>
<evidence type="ECO:0000256" key="2">
    <source>
        <dbReference type="ARBA" id="ARBA00006459"/>
    </source>
</evidence>
<evidence type="ECO:0000256" key="10">
    <source>
        <dbReference type="SAM" id="Phobius"/>
    </source>
</evidence>
<comment type="subcellular location">
    <subcellularLocation>
        <location evidence="1">Membrane</location>
        <topology evidence="1">Multi-pass membrane protein</topology>
    </subcellularLocation>
</comment>
<dbReference type="InterPro" id="IPR000175">
    <property type="entry name" value="Na/ntran_symport"/>
</dbReference>
<keyword evidence="6 10" id="KW-1133">Transmembrane helix</keyword>
<feature type="domain" description="PiggyBac transposable element-derived protein 4 C-terminal zinc-finger" evidence="11">
    <location>
        <begin position="789"/>
        <end position="836"/>
    </location>
</feature>
<evidence type="ECO:0000313" key="14">
    <source>
        <dbReference type="Proteomes" id="UP001235939"/>
    </source>
</evidence>
<dbReference type="InterPro" id="IPR029526">
    <property type="entry name" value="PGBD"/>
</dbReference>
<sequence>MLQWLPILAKVQPHQQAQVIKRGSGTFNNGSAVFQPKDGLYGKQRARSLSGGQRQLRRHGTWASIRRYSVSSRAPSMVKEPVPSDSSTEGRGAWGSKWEFLLSCIGLSVGIGNVWRFPYLAYKNGGGAFLIPYFLMLLLAGKPLYFLELAMGQFAGVGPVSIWACCPIAKGIGCAMMTVSIIVVVYYNVIMAYTLFYMGATFSSTLPWMVCPVNATDCYVRESQANATRVGLKSSSQVYWEYDYFHFMMDPSQPSTSKLVGPFYKSSLDEKHLDEFCSDSGSEIDDPVVDPDYVEGLDSDETEIYDLEEGEFAQPPSKQRRLEEPQDEGWANVRNPSVNCPVFLDQPGPKMDFFTQTMSPYNIFKTFIDEEMYRKIKLETNKYARSTIDKQKKRGPLKAYSFLANWKAVSIAEIKLFFACIIHMCLVIKPRMKDYWSTNSVLNTTFCKKIMARNRFEAILSMLHLADNSSYIPFGQSGHDPLYKIRTFLDPLTKKFQCLYSPTQNLTIDEAICPFRGRIRFRIYIKGKPHKYGIKIYHICEANSGYTCNINIYTGKHPSQEEGYNSIPNLVERLASHLFNRGHIIYCDRWFSSPHLFNYLWEKKTMAVGTVKTNRKGLPKKSFSKKLKKGEEMHLFKGSLMAMKWRHTRDVWMISTVHDHQMVEVMGRPGLSQAPIFKPQVVLDYNKNKIGVDRSDQMLSYYSFDRRTMKWWKKLFFHIYGLAIVNSCIIYNKLNPDAKMSLRDFHISICEALCSEANQDILDAQPSSGEQSDRLIGRHFIRRIKVEGKTYAQRRCKVCAEKGRVTTGKQARKDTAYECETCLVPLCLGDCFKLYHTIKDYYKRVLELSPGIEHPGELRPELVGCLAVSWLVVVVCLVRGIKTSGKVVYFAATFPYLVLLILLGTGLAQPGAWAGVRYFLLPDWHRLLDVQVWQSAAGQMFFSLSVSMGALIMYSSYNDFRNNIFRDALVVSVMDTLTSVISGLVIFSVLGAMAHDLGPGTEVKDVVASGPGLAFVAYPEALSRLPVPQLWSFLFFVMLFILGLDSEFALMENVLTSIADEFQWLRNHKATLCISAASIFFLLGLPCCTKGGQYILELLDKYGGGLALIFIAVMESVVLVWVYGLDNICNDIQFMLNQRPGLYWQLTWKYSTPIVLTFVLVYSIVRHEPLHYGHYDYPDWADAIGWCLALLSVLQIPAWALVWLCRRPEDSWHQ</sequence>
<feature type="non-terminal residue" evidence="13">
    <location>
        <position position="1"/>
    </location>
</feature>
<keyword evidence="7 10" id="KW-0472">Membrane</keyword>
<gene>
    <name evidence="13" type="ORF">LAZ67_6000536</name>
</gene>
<dbReference type="PANTHER" id="PTHR11616">
    <property type="entry name" value="SODIUM/CHLORIDE DEPENDENT TRANSPORTER"/>
    <property type="match status" value="1"/>
</dbReference>
<name>A0ABY6KJ28_9ARAC</name>
<reference evidence="13 14" key="1">
    <citation type="submission" date="2022-01" db="EMBL/GenBank/DDBJ databases">
        <title>A chromosomal length assembly of Cordylochernes scorpioides.</title>
        <authorList>
            <person name="Zeh D."/>
            <person name="Zeh J."/>
        </authorList>
    </citation>
    <scope>NUCLEOTIDE SEQUENCE [LARGE SCALE GENOMIC DNA]</scope>
    <source>
        <strain evidence="13">IN4F17</strain>
        <tissue evidence="13">Whole Body</tissue>
    </source>
</reference>
<dbReference type="PRINTS" id="PR00176">
    <property type="entry name" value="NANEUSMPORT"/>
</dbReference>
<feature type="transmembrane region" description="Helical" evidence="10">
    <location>
        <begin position="1102"/>
        <end position="1125"/>
    </location>
</feature>
<dbReference type="EMBL" id="CP092868">
    <property type="protein sequence ID" value="UYV68719.1"/>
    <property type="molecule type" value="Genomic_DNA"/>
</dbReference>
<evidence type="ECO:0000259" key="11">
    <source>
        <dbReference type="Pfam" id="PF13842"/>
    </source>
</evidence>